<dbReference type="Proteomes" id="UP001497600">
    <property type="component" value="Chromosome E"/>
</dbReference>
<proteinExistence type="predicted"/>
<dbReference type="InterPro" id="IPR021475">
    <property type="entry name" value="Pants/Emi1-like"/>
</dbReference>
<keyword evidence="2" id="KW-1185">Reference proteome</keyword>
<dbReference type="PANTHER" id="PTHR28052:SF1">
    <property type="entry name" value="UPF0545 PROTEIN C22ORF39"/>
    <property type="match status" value="1"/>
</dbReference>
<gene>
    <name evidence="1" type="ORF">CAAN4_E16732</name>
</gene>
<organism evidence="1 2">
    <name type="scientific">[Candida] anglica</name>
    <dbReference type="NCBI Taxonomy" id="148631"/>
    <lineage>
        <taxon>Eukaryota</taxon>
        <taxon>Fungi</taxon>
        <taxon>Dikarya</taxon>
        <taxon>Ascomycota</taxon>
        <taxon>Saccharomycotina</taxon>
        <taxon>Pichiomycetes</taxon>
        <taxon>Debaryomycetaceae</taxon>
        <taxon>Kurtzmaniella</taxon>
    </lineage>
</organism>
<name>A0ABP0EDV8_9ASCO</name>
<dbReference type="Pfam" id="PF11326">
    <property type="entry name" value="PANTS-like"/>
    <property type="match status" value="1"/>
</dbReference>
<accession>A0ABP0EDV8</accession>
<dbReference type="PANTHER" id="PTHR28052">
    <property type="entry name" value="UPF0545 PROTEIN C22ORF39"/>
    <property type="match status" value="1"/>
</dbReference>
<protein>
    <submittedName>
        <fullName evidence="1">Uncharacterized protein</fullName>
    </submittedName>
</protein>
<evidence type="ECO:0000313" key="2">
    <source>
        <dbReference type="Proteomes" id="UP001497600"/>
    </source>
</evidence>
<sequence length="144" mass="17211">MGKEEDELNELWSVLKDEVKDKRQKIQNEYSQRNVSEFPDTLSITTAFDEILSCFSLGGQFKNYYRYGSYSLCTQQREKFWFAIQNGSFTDSKQNEGDLEKRKNIQEFFKKRLLEQKAMGSSEDVWDARTQLLDRPFQEFDRRN</sequence>
<reference evidence="1 2" key="1">
    <citation type="submission" date="2024-01" db="EMBL/GenBank/DDBJ databases">
        <authorList>
            <consortium name="Genoscope - CEA"/>
            <person name="William W."/>
        </authorList>
    </citation>
    <scope>NUCLEOTIDE SEQUENCE [LARGE SCALE GENOMIC DNA]</scope>
    <source>
        <strain evidence="1 2">29B2s-10</strain>
    </source>
</reference>
<evidence type="ECO:0000313" key="1">
    <source>
        <dbReference type="EMBL" id="CAK7909825.1"/>
    </source>
</evidence>
<dbReference type="EMBL" id="OZ004257">
    <property type="protein sequence ID" value="CAK7909825.1"/>
    <property type="molecule type" value="Genomic_DNA"/>
</dbReference>